<keyword evidence="1" id="KW-0472">Membrane</keyword>
<gene>
    <name evidence="2" type="ORF">TGAM01_v209827</name>
</gene>
<keyword evidence="1" id="KW-0812">Transmembrane</keyword>
<reference evidence="2 3" key="1">
    <citation type="journal article" date="2016" name="Genome Announc.">
        <title>Draft Whole-Genome Sequence of Trichoderma gamsii T6085, a Promising Biocontrol Agent of Fusarium Head Blight on Wheat.</title>
        <authorList>
            <person name="Baroncelli R."/>
            <person name="Zapparata A."/>
            <person name="Piaggeschi G."/>
            <person name="Sarrocco S."/>
            <person name="Vannacci G."/>
        </authorList>
    </citation>
    <scope>NUCLEOTIDE SEQUENCE [LARGE SCALE GENOMIC DNA]</scope>
    <source>
        <strain evidence="2 3">T6085</strain>
    </source>
</reference>
<dbReference type="InterPro" id="IPR052413">
    <property type="entry name" value="SUR7_domain"/>
</dbReference>
<dbReference type="STRING" id="398673.A0A2P4ZAU1"/>
<dbReference type="GO" id="GO:0005886">
    <property type="term" value="C:plasma membrane"/>
    <property type="evidence" value="ECO:0007669"/>
    <property type="project" value="InterPro"/>
</dbReference>
<dbReference type="GO" id="GO:0051285">
    <property type="term" value="C:cell cortex of cell tip"/>
    <property type="evidence" value="ECO:0007669"/>
    <property type="project" value="TreeGrafter"/>
</dbReference>
<feature type="transmembrane region" description="Helical" evidence="1">
    <location>
        <begin position="190"/>
        <end position="218"/>
    </location>
</feature>
<dbReference type="Pfam" id="PF06687">
    <property type="entry name" value="SUR7"/>
    <property type="match status" value="1"/>
</dbReference>
<dbReference type="AlphaFoldDB" id="A0A2P4ZAU1"/>
<dbReference type="RefSeq" id="XP_018655858.1">
    <property type="nucleotide sequence ID" value="XM_018810940.1"/>
</dbReference>
<sequence>MAALKNFLVLIPLILSLVAFVLTNLALFAGHQQGFMEDYAVIRLNTSELGQNIFKNAKSSSSSDDDDDDDDDDSIFDKIKGKVHDLTDKGKDKLNDIAGDIIGDIADDLGISQWYSVHIMNACQGEFGANATTAHFKLNTTNCTHSSPSNRFNLTEILDQELSIGPLDISLADIDWPDSIEDKISDLNNALLALFIFFVLGVGFSGLSMLACIPAFLLGDKKIILFINTALASLAAATITLGSIVVTAASSIAVNAINKAGEKITLVATKGTKFYIISWIAAIFMIITSLFWIGKFAMLWKKEKRDRERYSKERF</sequence>
<feature type="transmembrane region" description="Helical" evidence="1">
    <location>
        <begin position="230"/>
        <end position="254"/>
    </location>
</feature>
<keyword evidence="1" id="KW-1133">Transmembrane helix</keyword>
<proteinExistence type="predicted"/>
<dbReference type="Proteomes" id="UP000054821">
    <property type="component" value="Unassembled WGS sequence"/>
</dbReference>
<evidence type="ECO:0008006" key="4">
    <source>
        <dbReference type="Google" id="ProtNLM"/>
    </source>
</evidence>
<dbReference type="PANTHER" id="PTHR28019">
    <property type="entry name" value="CELL MEMBRANE PROTEIN YLR413W-RELATED"/>
    <property type="match status" value="1"/>
</dbReference>
<evidence type="ECO:0000313" key="3">
    <source>
        <dbReference type="Proteomes" id="UP000054821"/>
    </source>
</evidence>
<dbReference type="GO" id="GO:0031505">
    <property type="term" value="P:fungal-type cell wall organization"/>
    <property type="evidence" value="ECO:0007669"/>
    <property type="project" value="TreeGrafter"/>
</dbReference>
<dbReference type="InterPro" id="IPR009571">
    <property type="entry name" value="SUR7/Rim9-like_fungi"/>
</dbReference>
<name>A0A2P4ZAU1_9HYPO</name>
<comment type="caution">
    <text evidence="2">The sequence shown here is derived from an EMBL/GenBank/DDBJ whole genome shotgun (WGS) entry which is preliminary data.</text>
</comment>
<accession>A0A2P4ZAU1</accession>
<evidence type="ECO:0000256" key="1">
    <source>
        <dbReference type="SAM" id="Phobius"/>
    </source>
</evidence>
<keyword evidence="3" id="KW-1185">Reference proteome</keyword>
<feature type="transmembrane region" description="Helical" evidence="1">
    <location>
        <begin position="274"/>
        <end position="300"/>
    </location>
</feature>
<evidence type="ECO:0000313" key="2">
    <source>
        <dbReference type="EMBL" id="PON21376.1"/>
    </source>
</evidence>
<dbReference type="GeneID" id="29991023"/>
<dbReference type="EMBL" id="JPDN02000051">
    <property type="protein sequence ID" value="PON21376.1"/>
    <property type="molecule type" value="Genomic_DNA"/>
</dbReference>
<dbReference type="PANTHER" id="PTHR28019:SF7">
    <property type="entry name" value="SUR7 PROTEIN"/>
    <property type="match status" value="1"/>
</dbReference>
<organism evidence="2 3">
    <name type="scientific">Trichoderma gamsii</name>
    <dbReference type="NCBI Taxonomy" id="398673"/>
    <lineage>
        <taxon>Eukaryota</taxon>
        <taxon>Fungi</taxon>
        <taxon>Dikarya</taxon>
        <taxon>Ascomycota</taxon>
        <taxon>Pezizomycotina</taxon>
        <taxon>Sordariomycetes</taxon>
        <taxon>Hypocreomycetidae</taxon>
        <taxon>Hypocreales</taxon>
        <taxon>Hypocreaceae</taxon>
        <taxon>Trichoderma</taxon>
    </lineage>
</organism>
<protein>
    <recommendedName>
        <fullName evidence="4">SUR7 protein</fullName>
    </recommendedName>
</protein>